<evidence type="ECO:0000313" key="1">
    <source>
        <dbReference type="EMBL" id="RBP45215.1"/>
    </source>
</evidence>
<dbReference type="RefSeq" id="WP_113958347.1">
    <property type="nucleotide sequence ID" value="NZ_QNRR01000003.1"/>
</dbReference>
<dbReference type="Proteomes" id="UP000253426">
    <property type="component" value="Unassembled WGS sequence"/>
</dbReference>
<dbReference type="AlphaFoldDB" id="A0A366HNZ5"/>
<dbReference type="OrthoDB" id="8446429at2"/>
<organism evidence="1 2">
    <name type="scientific">Roseimicrobium gellanilyticum</name>
    <dbReference type="NCBI Taxonomy" id="748857"/>
    <lineage>
        <taxon>Bacteria</taxon>
        <taxon>Pseudomonadati</taxon>
        <taxon>Verrucomicrobiota</taxon>
        <taxon>Verrucomicrobiia</taxon>
        <taxon>Verrucomicrobiales</taxon>
        <taxon>Verrucomicrobiaceae</taxon>
        <taxon>Roseimicrobium</taxon>
    </lineage>
</organism>
<reference evidence="1 2" key="1">
    <citation type="submission" date="2018-06" db="EMBL/GenBank/DDBJ databases">
        <title>Genomic Encyclopedia of Type Strains, Phase IV (KMG-IV): sequencing the most valuable type-strain genomes for metagenomic binning, comparative biology and taxonomic classification.</title>
        <authorList>
            <person name="Goeker M."/>
        </authorList>
    </citation>
    <scope>NUCLEOTIDE SEQUENCE [LARGE SCALE GENOMIC DNA]</scope>
    <source>
        <strain evidence="1 2">DSM 25532</strain>
    </source>
</reference>
<accession>A0A366HNZ5</accession>
<sequence length="219" mass="24319">MPRHLPVASNTERSQKLLQKLVARPLFGKSVLGQPVKWVSPIVEDQLAEYNDADFLGRLAITTSRTALKEFWPRGGPHWDGLGIADDGTAILVEAKAYIEEMDSDSCKASPASLAKIQSALGATALHMGAKPKGDLTRSFYQMTNRLAHLYFLHHLNRIPAELWLVCFCNHPDASIRTTKEEWLGAIRLLNSHLGLRSGAKLMNRVRHVFVDSGTLELV</sequence>
<keyword evidence="2" id="KW-1185">Reference proteome</keyword>
<comment type="caution">
    <text evidence="1">The sequence shown here is derived from an EMBL/GenBank/DDBJ whole genome shotgun (WGS) entry which is preliminary data.</text>
</comment>
<proteinExistence type="predicted"/>
<name>A0A366HNZ5_9BACT</name>
<evidence type="ECO:0000313" key="2">
    <source>
        <dbReference type="Proteomes" id="UP000253426"/>
    </source>
</evidence>
<protein>
    <submittedName>
        <fullName evidence="1">Uncharacterized protein</fullName>
    </submittedName>
</protein>
<gene>
    <name evidence="1" type="ORF">DES53_103213</name>
</gene>
<dbReference type="EMBL" id="QNRR01000003">
    <property type="protein sequence ID" value="RBP45215.1"/>
    <property type="molecule type" value="Genomic_DNA"/>
</dbReference>